<comment type="caution">
    <text evidence="1">The sequence shown here is derived from an EMBL/GenBank/DDBJ whole genome shotgun (WGS) entry which is preliminary data.</text>
</comment>
<protein>
    <submittedName>
        <fullName evidence="1">Uncharacterized protein</fullName>
    </submittedName>
</protein>
<name>A0A3M9N596_9BACT</name>
<organism evidence="1 2">
    <name type="scientific">Rufibacter immobilis</name>
    <dbReference type="NCBI Taxonomy" id="1348778"/>
    <lineage>
        <taxon>Bacteria</taxon>
        <taxon>Pseudomonadati</taxon>
        <taxon>Bacteroidota</taxon>
        <taxon>Cytophagia</taxon>
        <taxon>Cytophagales</taxon>
        <taxon>Hymenobacteraceae</taxon>
        <taxon>Rufibacter</taxon>
    </lineage>
</organism>
<sequence length="65" mass="7123">MNYLLLIGNTTAPRSGGKETRSCSSGSIKTHLLLFWFGGVFGKRAAKRSVYGSFYQSLFSLLTSL</sequence>
<dbReference type="Proteomes" id="UP000271010">
    <property type="component" value="Unassembled WGS sequence"/>
</dbReference>
<keyword evidence="2" id="KW-1185">Reference proteome</keyword>
<dbReference type="AlphaFoldDB" id="A0A3M9N596"/>
<proteinExistence type="predicted"/>
<evidence type="ECO:0000313" key="1">
    <source>
        <dbReference type="EMBL" id="RNI32981.1"/>
    </source>
</evidence>
<accession>A0A3M9N596</accession>
<reference evidence="1 2" key="1">
    <citation type="submission" date="2018-11" db="EMBL/GenBank/DDBJ databases">
        <title>Rufibacter latericius sp. nov., isolated from water in Baiyang Lake.</title>
        <authorList>
            <person name="Yang Y."/>
        </authorList>
    </citation>
    <scope>NUCLEOTIDE SEQUENCE [LARGE SCALE GENOMIC DNA]</scope>
    <source>
        <strain evidence="1 2">MCC P1</strain>
    </source>
</reference>
<gene>
    <name evidence="1" type="ORF">EFA69_00725</name>
</gene>
<evidence type="ECO:0000313" key="2">
    <source>
        <dbReference type="Proteomes" id="UP000271010"/>
    </source>
</evidence>
<dbReference type="EMBL" id="RJJE01000001">
    <property type="protein sequence ID" value="RNI32981.1"/>
    <property type="molecule type" value="Genomic_DNA"/>
</dbReference>